<dbReference type="RefSeq" id="WP_188580705.1">
    <property type="nucleotide sequence ID" value="NZ_BMCT01000005.1"/>
</dbReference>
<dbReference type="GO" id="GO:0046872">
    <property type="term" value="F:metal ion binding"/>
    <property type="evidence" value="ECO:0007669"/>
    <property type="project" value="UniProtKB-KW"/>
</dbReference>
<keyword evidence="4" id="KW-1185">Reference proteome</keyword>
<comment type="caution">
    <text evidence="3">The sequence shown here is derived from an EMBL/GenBank/DDBJ whole genome shotgun (WGS) entry which is preliminary data.</text>
</comment>
<dbReference type="Pfam" id="PF00903">
    <property type="entry name" value="Glyoxalase"/>
    <property type="match status" value="1"/>
</dbReference>
<dbReference type="Proteomes" id="UP000606044">
    <property type="component" value="Unassembled WGS sequence"/>
</dbReference>
<dbReference type="InterPro" id="IPR029068">
    <property type="entry name" value="Glyas_Bleomycin-R_OHBP_Dase"/>
</dbReference>
<dbReference type="EMBL" id="BMCT01000005">
    <property type="protein sequence ID" value="GGF71292.1"/>
    <property type="molecule type" value="Genomic_DNA"/>
</dbReference>
<organism evidence="3 4">
    <name type="scientific">Azorhizobium oxalatiphilum</name>
    <dbReference type="NCBI Taxonomy" id="980631"/>
    <lineage>
        <taxon>Bacteria</taxon>
        <taxon>Pseudomonadati</taxon>
        <taxon>Pseudomonadota</taxon>
        <taxon>Alphaproteobacteria</taxon>
        <taxon>Hyphomicrobiales</taxon>
        <taxon>Xanthobacteraceae</taxon>
        <taxon>Azorhizobium</taxon>
    </lineage>
</organism>
<name>A0A917C5P1_9HYPH</name>
<keyword evidence="1" id="KW-0479">Metal-binding</keyword>
<reference evidence="3" key="2">
    <citation type="submission" date="2020-09" db="EMBL/GenBank/DDBJ databases">
        <authorList>
            <person name="Sun Q."/>
            <person name="Sedlacek I."/>
        </authorList>
    </citation>
    <scope>NUCLEOTIDE SEQUENCE</scope>
    <source>
        <strain evidence="3">CCM 7897</strain>
    </source>
</reference>
<evidence type="ECO:0000313" key="3">
    <source>
        <dbReference type="EMBL" id="GGF71292.1"/>
    </source>
</evidence>
<evidence type="ECO:0000313" key="4">
    <source>
        <dbReference type="Proteomes" id="UP000606044"/>
    </source>
</evidence>
<dbReference type="PANTHER" id="PTHR43048">
    <property type="entry name" value="METHYLMALONYL-COA EPIMERASE"/>
    <property type="match status" value="1"/>
</dbReference>
<dbReference type="GO" id="GO:0004493">
    <property type="term" value="F:methylmalonyl-CoA epimerase activity"/>
    <property type="evidence" value="ECO:0007669"/>
    <property type="project" value="TreeGrafter"/>
</dbReference>
<evidence type="ECO:0000259" key="2">
    <source>
        <dbReference type="PROSITE" id="PS51819"/>
    </source>
</evidence>
<feature type="domain" description="VOC" evidence="2">
    <location>
        <begin position="10"/>
        <end position="150"/>
    </location>
</feature>
<dbReference type="GO" id="GO:0046491">
    <property type="term" value="P:L-methylmalonyl-CoA metabolic process"/>
    <property type="evidence" value="ECO:0007669"/>
    <property type="project" value="TreeGrafter"/>
</dbReference>
<dbReference type="InterPro" id="IPR004360">
    <property type="entry name" value="Glyas_Fos-R_dOase_dom"/>
</dbReference>
<dbReference type="AlphaFoldDB" id="A0A917C5P1"/>
<protein>
    <recommendedName>
        <fullName evidence="2">VOC domain-containing protein</fullName>
    </recommendedName>
</protein>
<evidence type="ECO:0000256" key="1">
    <source>
        <dbReference type="ARBA" id="ARBA00022723"/>
    </source>
</evidence>
<dbReference type="Gene3D" id="3.10.180.10">
    <property type="entry name" value="2,3-Dihydroxybiphenyl 1,2-Dioxygenase, domain 1"/>
    <property type="match status" value="1"/>
</dbReference>
<gene>
    <name evidence="3" type="ORF">GCM10007301_33790</name>
</gene>
<accession>A0A917C5P1</accession>
<dbReference type="InterPro" id="IPR051785">
    <property type="entry name" value="MMCE/EMCE_epimerase"/>
</dbReference>
<sequence length="152" mass="16730">MAHPLIETTGIDHAGINVPDADEAAAFFEELFGTRVISDMRPGAVDGEWKRRFRWHPSAEIRRIVMLEVRDGSKIELFEYSAPDAAEDHPHGDDPGANHVAFKAADPEKAIAALKARGLSILNDPLPGPAGSLWFYFLTPWGSQLELVFPAQ</sequence>
<dbReference type="SUPFAM" id="SSF54593">
    <property type="entry name" value="Glyoxalase/Bleomycin resistance protein/Dihydroxybiphenyl dioxygenase"/>
    <property type="match status" value="1"/>
</dbReference>
<dbReference type="PANTHER" id="PTHR43048:SF3">
    <property type="entry name" value="METHYLMALONYL-COA EPIMERASE, MITOCHONDRIAL"/>
    <property type="match status" value="1"/>
</dbReference>
<dbReference type="InterPro" id="IPR037523">
    <property type="entry name" value="VOC_core"/>
</dbReference>
<proteinExistence type="predicted"/>
<dbReference type="PROSITE" id="PS51819">
    <property type="entry name" value="VOC"/>
    <property type="match status" value="1"/>
</dbReference>
<reference evidence="3" key="1">
    <citation type="journal article" date="2014" name="Int. J. Syst. Evol. Microbiol.">
        <title>Complete genome sequence of Corynebacterium casei LMG S-19264T (=DSM 44701T), isolated from a smear-ripened cheese.</title>
        <authorList>
            <consortium name="US DOE Joint Genome Institute (JGI-PGF)"/>
            <person name="Walter F."/>
            <person name="Albersmeier A."/>
            <person name="Kalinowski J."/>
            <person name="Ruckert C."/>
        </authorList>
    </citation>
    <scope>NUCLEOTIDE SEQUENCE</scope>
    <source>
        <strain evidence="3">CCM 7897</strain>
    </source>
</reference>